<reference evidence="8 9" key="1">
    <citation type="submission" date="2019-06" db="EMBL/GenBank/DDBJ databases">
        <title>Taxogenomics and systematics of the genus Pantoea.</title>
        <authorList>
            <person name="Tambong J.T."/>
        </authorList>
    </citation>
    <scope>NUCLEOTIDE SEQUENCE [LARGE SCALE GENOMIC DNA]</scope>
    <source>
        <strain evidence="8 9">LMG 24200</strain>
    </source>
</reference>
<dbReference type="Gene3D" id="2.40.30.170">
    <property type="match status" value="1"/>
</dbReference>
<dbReference type="InterPro" id="IPR006143">
    <property type="entry name" value="RND_pump_MFP"/>
</dbReference>
<feature type="domain" description="Multidrug resistance protein MdtA-like alpha-helical hairpin" evidence="4">
    <location>
        <begin position="105"/>
        <end position="174"/>
    </location>
</feature>
<dbReference type="FunFam" id="2.40.420.20:FF:000001">
    <property type="entry name" value="Efflux RND transporter periplasmic adaptor subunit"/>
    <property type="match status" value="1"/>
</dbReference>
<dbReference type="Pfam" id="PF25944">
    <property type="entry name" value="Beta-barrel_RND"/>
    <property type="match status" value="1"/>
</dbReference>
<dbReference type="Gene3D" id="1.10.287.470">
    <property type="entry name" value="Helix hairpin bin"/>
    <property type="match status" value="1"/>
</dbReference>
<protein>
    <submittedName>
        <fullName evidence="8">Efflux RND transporter periplasmic adaptor subunit</fullName>
    </submittedName>
</protein>
<evidence type="ECO:0000259" key="6">
    <source>
        <dbReference type="Pfam" id="PF25944"/>
    </source>
</evidence>
<dbReference type="Pfam" id="PF25917">
    <property type="entry name" value="BSH_RND"/>
    <property type="match status" value="1"/>
</dbReference>
<dbReference type="Pfam" id="PF25876">
    <property type="entry name" value="HH_MFP_RND"/>
    <property type="match status" value="1"/>
</dbReference>
<dbReference type="NCBIfam" id="TIGR01730">
    <property type="entry name" value="RND_mfp"/>
    <property type="match status" value="1"/>
</dbReference>
<dbReference type="GO" id="GO:0005886">
    <property type="term" value="C:plasma membrane"/>
    <property type="evidence" value="ECO:0007669"/>
    <property type="project" value="UniProtKB-SubCell"/>
</dbReference>
<dbReference type="SUPFAM" id="SSF111369">
    <property type="entry name" value="HlyD-like secretion proteins"/>
    <property type="match status" value="1"/>
</dbReference>
<evidence type="ECO:0000256" key="2">
    <source>
        <dbReference type="ARBA" id="ARBA00009477"/>
    </source>
</evidence>
<keyword evidence="3" id="KW-0175">Coiled coil</keyword>
<feature type="domain" description="YknX-like C-terminal permuted SH3-like" evidence="7">
    <location>
        <begin position="308"/>
        <end position="371"/>
    </location>
</feature>
<accession>A0A506Q0I2</accession>
<proteinExistence type="inferred from homology"/>
<evidence type="ECO:0000259" key="5">
    <source>
        <dbReference type="Pfam" id="PF25917"/>
    </source>
</evidence>
<feature type="domain" description="Multidrug resistance protein MdtA-like barrel-sandwich hybrid" evidence="5">
    <location>
        <begin position="65"/>
        <end position="206"/>
    </location>
</feature>
<dbReference type="Pfam" id="PF25989">
    <property type="entry name" value="YknX_C"/>
    <property type="match status" value="1"/>
</dbReference>
<dbReference type="Gene3D" id="2.40.420.20">
    <property type="match status" value="1"/>
</dbReference>
<dbReference type="OrthoDB" id="9816569at2"/>
<evidence type="ECO:0000313" key="9">
    <source>
        <dbReference type="Proteomes" id="UP000317747"/>
    </source>
</evidence>
<sequence length="384" mass="41890">MITNRVRQGLTLFGMILLIAQLSGCDRGVAQNAPLPPPEVSAAPVLVKPVSQWDNFNGRVEAVQSVQLRPRVSGYIDSVNYREGDEVRKGQVLFTIDDRSYRAALEQAKAELARARSQASLARSESGRSEKLIGTQAISREAWEQRRAAASQAQAEVLAAEAAVDMAQLNLDFTRVTAPIDGRASRAMITAGNLVTAGDSASVLTTLVSQQQMYVYFDVDENTFLHYQAMARQGQQRQALPVEIALAGDQGFPHQGRVDFLDNQLTASTGTIRMRALLDNPQRQFTPGLFARVRLPGSAQFEAILIDDKAVLTDQDRRYVYVVDGEGKAQRRDIQPGAMVEGLRIVKSGLQAGDRVIVAGLQKVFMPGMPVTAQQVAMRATAAH</sequence>
<evidence type="ECO:0000259" key="4">
    <source>
        <dbReference type="Pfam" id="PF25876"/>
    </source>
</evidence>
<dbReference type="InterPro" id="IPR058637">
    <property type="entry name" value="YknX-like_C"/>
</dbReference>
<gene>
    <name evidence="8" type="ORF">FJW01_15050</name>
</gene>
<dbReference type="RefSeq" id="WP_140917219.1">
    <property type="nucleotide sequence ID" value="NZ_CP071405.1"/>
</dbReference>
<dbReference type="AlphaFoldDB" id="A0A506Q0I2"/>
<dbReference type="Proteomes" id="UP000317747">
    <property type="component" value="Unassembled WGS sequence"/>
</dbReference>
<comment type="similarity">
    <text evidence="2">Belongs to the membrane fusion protein (MFP) (TC 8.A.1) family.</text>
</comment>
<evidence type="ECO:0000259" key="7">
    <source>
        <dbReference type="Pfam" id="PF25989"/>
    </source>
</evidence>
<dbReference type="InterPro" id="IPR058626">
    <property type="entry name" value="MdtA-like_b-barrel"/>
</dbReference>
<dbReference type="EMBL" id="VHJA01000063">
    <property type="protein sequence ID" value="TPV39357.1"/>
    <property type="molecule type" value="Genomic_DNA"/>
</dbReference>
<keyword evidence="9" id="KW-1185">Reference proteome</keyword>
<feature type="coiled-coil region" evidence="3">
    <location>
        <begin position="98"/>
        <end position="125"/>
    </location>
</feature>
<comment type="subcellular location">
    <subcellularLocation>
        <location evidence="1">Cell inner membrane</location>
        <topology evidence="1">Lipid-anchor</topology>
    </subcellularLocation>
</comment>
<dbReference type="PANTHER" id="PTHR30158:SF26">
    <property type="entry name" value="RESISTANCE-NODULATION-CELL DIVISION (RND) MULTIDRUG EFFLUX MEMBRANE FUSION PROTEIN MEXE"/>
    <property type="match status" value="1"/>
</dbReference>
<dbReference type="GO" id="GO:0022857">
    <property type="term" value="F:transmembrane transporter activity"/>
    <property type="evidence" value="ECO:0007669"/>
    <property type="project" value="InterPro"/>
</dbReference>
<feature type="domain" description="Multidrug resistance protein MdtA-like beta-barrel" evidence="6">
    <location>
        <begin position="213"/>
        <end position="295"/>
    </location>
</feature>
<dbReference type="GO" id="GO:0046677">
    <property type="term" value="P:response to antibiotic"/>
    <property type="evidence" value="ECO:0007669"/>
    <property type="project" value="TreeGrafter"/>
</dbReference>
<evidence type="ECO:0000256" key="1">
    <source>
        <dbReference type="ARBA" id="ARBA00004519"/>
    </source>
</evidence>
<evidence type="ECO:0000256" key="3">
    <source>
        <dbReference type="SAM" id="Coils"/>
    </source>
</evidence>
<name>A0A506Q0I2_9GAMM</name>
<organism evidence="8 9">
    <name type="scientific">Pantoea deleyi</name>
    <dbReference type="NCBI Taxonomy" id="470932"/>
    <lineage>
        <taxon>Bacteria</taxon>
        <taxon>Pseudomonadati</taxon>
        <taxon>Pseudomonadota</taxon>
        <taxon>Gammaproteobacteria</taxon>
        <taxon>Enterobacterales</taxon>
        <taxon>Erwiniaceae</taxon>
        <taxon>Pantoea</taxon>
    </lineage>
</organism>
<dbReference type="PANTHER" id="PTHR30158">
    <property type="entry name" value="ACRA/E-RELATED COMPONENT OF DRUG EFFLUX TRANSPORTER"/>
    <property type="match status" value="1"/>
</dbReference>
<evidence type="ECO:0000313" key="8">
    <source>
        <dbReference type="EMBL" id="TPV39357.1"/>
    </source>
</evidence>
<comment type="caution">
    <text evidence="8">The sequence shown here is derived from an EMBL/GenBank/DDBJ whole genome shotgun (WGS) entry which is preliminary data.</text>
</comment>
<dbReference type="Gene3D" id="2.40.50.100">
    <property type="match status" value="1"/>
</dbReference>
<dbReference type="InterPro" id="IPR058624">
    <property type="entry name" value="MdtA-like_HH"/>
</dbReference>
<dbReference type="InterPro" id="IPR058625">
    <property type="entry name" value="MdtA-like_BSH"/>
</dbReference>